<accession>A0A3B1DXB3</accession>
<feature type="non-terminal residue" evidence="2">
    <location>
        <position position="1"/>
    </location>
</feature>
<keyword evidence="1" id="KW-0175">Coiled coil</keyword>
<name>A0A3B1DXB3_9ZZZZ</name>
<dbReference type="EMBL" id="UOGL01000501">
    <property type="protein sequence ID" value="VAX40984.1"/>
    <property type="molecule type" value="Genomic_DNA"/>
</dbReference>
<evidence type="ECO:0000256" key="1">
    <source>
        <dbReference type="SAM" id="Coils"/>
    </source>
</evidence>
<sequence length="277" mass="32122">RKLTFQLTPLLDLLLIVLFAQYMDVSHSQTEQGDQREFQFQQEVEEKVQEKVQAERAALDKEKKELADKNQKLLEQSKQLADAEKRWQQEKKGIQKILKDVVDQQTRAGDTAAKLFQIPEKLVEQALMPLKKNRSAQEIQEIRKAFQNFAKKRGAEVIYHLLTYEELRKRCDIWQIHIAKNGEIEFYTGKESIRFRAENAQQFESKLFDQYKKVPQPKGLVIVLLSVGNVQEGIEKAALTGLPRATDRMRADSNGRTRFEYAILGYVAMSPIPETKK</sequence>
<feature type="coiled-coil region" evidence="1">
    <location>
        <begin position="44"/>
        <end position="90"/>
    </location>
</feature>
<organism evidence="2">
    <name type="scientific">hydrothermal vent metagenome</name>
    <dbReference type="NCBI Taxonomy" id="652676"/>
    <lineage>
        <taxon>unclassified sequences</taxon>
        <taxon>metagenomes</taxon>
        <taxon>ecological metagenomes</taxon>
    </lineage>
</organism>
<dbReference type="AlphaFoldDB" id="A0A3B1DXB3"/>
<reference evidence="2" key="1">
    <citation type="submission" date="2018-06" db="EMBL/GenBank/DDBJ databases">
        <authorList>
            <person name="Zhirakovskaya E."/>
        </authorList>
    </citation>
    <scope>NUCLEOTIDE SEQUENCE</scope>
</reference>
<proteinExistence type="predicted"/>
<protein>
    <submittedName>
        <fullName evidence="2">Uncharacterized protein</fullName>
    </submittedName>
</protein>
<gene>
    <name evidence="2" type="ORF">MNBD_PLANCTO02-136</name>
</gene>
<evidence type="ECO:0000313" key="2">
    <source>
        <dbReference type="EMBL" id="VAX40984.1"/>
    </source>
</evidence>